<dbReference type="PANTHER" id="PTHR43719:SF28">
    <property type="entry name" value="PEROXIDE STRESS-ACTIVATED HISTIDINE KINASE MAK1-RELATED"/>
    <property type="match status" value="1"/>
</dbReference>
<evidence type="ECO:0000256" key="4">
    <source>
        <dbReference type="PROSITE-ProRule" id="PRU00169"/>
    </source>
</evidence>
<keyword evidence="7" id="KW-1185">Reference proteome</keyword>
<keyword evidence="3 4" id="KW-0597">Phosphoprotein</keyword>
<dbReference type="Proteomes" id="UP001497392">
    <property type="component" value="Unassembled WGS sequence"/>
</dbReference>
<dbReference type="Pfam" id="PF00072">
    <property type="entry name" value="Response_reg"/>
    <property type="match status" value="1"/>
</dbReference>
<evidence type="ECO:0000313" key="6">
    <source>
        <dbReference type="EMBL" id="CAL5225979.1"/>
    </source>
</evidence>
<evidence type="ECO:0000256" key="2">
    <source>
        <dbReference type="ARBA" id="ARBA00012438"/>
    </source>
</evidence>
<dbReference type="InterPro" id="IPR050956">
    <property type="entry name" value="2C_system_His_kinase"/>
</dbReference>
<evidence type="ECO:0000256" key="1">
    <source>
        <dbReference type="ARBA" id="ARBA00000085"/>
    </source>
</evidence>
<dbReference type="PROSITE" id="PS50110">
    <property type="entry name" value="RESPONSE_REGULATORY"/>
    <property type="match status" value="1"/>
</dbReference>
<dbReference type="Gene3D" id="3.40.50.2300">
    <property type="match status" value="1"/>
</dbReference>
<dbReference type="InterPro" id="IPR011006">
    <property type="entry name" value="CheY-like_superfamily"/>
</dbReference>
<feature type="domain" description="Response regulatory" evidence="5">
    <location>
        <begin position="19"/>
        <end position="161"/>
    </location>
</feature>
<evidence type="ECO:0000256" key="3">
    <source>
        <dbReference type="ARBA" id="ARBA00022553"/>
    </source>
</evidence>
<comment type="caution">
    <text evidence="6">The sequence shown here is derived from an EMBL/GenBank/DDBJ whole genome shotgun (WGS) entry which is preliminary data.</text>
</comment>
<feature type="modified residue" description="4-aspartylphosphate" evidence="4">
    <location>
        <position position="70"/>
    </location>
</feature>
<evidence type="ECO:0000313" key="7">
    <source>
        <dbReference type="Proteomes" id="UP001497392"/>
    </source>
</evidence>
<dbReference type="EC" id="2.7.13.3" evidence="2"/>
<accession>A0ABP1G183</accession>
<evidence type="ECO:0000259" key="5">
    <source>
        <dbReference type="PROSITE" id="PS50110"/>
    </source>
</evidence>
<name>A0ABP1G183_9CHLO</name>
<dbReference type="EMBL" id="CAXHTA020000015">
    <property type="protein sequence ID" value="CAL5225979.1"/>
    <property type="molecule type" value="Genomic_DNA"/>
</dbReference>
<reference evidence="6 7" key="1">
    <citation type="submission" date="2024-06" db="EMBL/GenBank/DDBJ databases">
        <authorList>
            <person name="Kraege A."/>
            <person name="Thomma B."/>
        </authorList>
    </citation>
    <scope>NUCLEOTIDE SEQUENCE [LARGE SCALE GENOMIC DNA]</scope>
</reference>
<gene>
    <name evidence="6" type="primary">g8781</name>
    <name evidence="6" type="ORF">VP750_LOCUS7885</name>
</gene>
<dbReference type="SUPFAM" id="SSF52172">
    <property type="entry name" value="CheY-like"/>
    <property type="match status" value="1"/>
</dbReference>
<proteinExistence type="predicted"/>
<sequence>MQRWQERALCFRVEGQLVISRDCCRLLVDRFVLKRLLEDLGFLVVVAGDGQEAVKYYMEHAESITCIWMDINMPIQDGLQATLQIRRIERGRLRRQASRASFVKDLVLVGEGRATVEELRNGYARGKTDDHEQVEWDSGATGWKKTLNWVCSSQLYPYARR</sequence>
<comment type="catalytic activity">
    <reaction evidence="1">
        <text>ATP + protein L-histidine = ADP + protein N-phospho-L-histidine.</text>
        <dbReference type="EC" id="2.7.13.3"/>
    </reaction>
</comment>
<dbReference type="PANTHER" id="PTHR43719">
    <property type="entry name" value="TWO-COMPONENT HISTIDINE KINASE"/>
    <property type="match status" value="1"/>
</dbReference>
<organism evidence="6 7">
    <name type="scientific">Coccomyxa viridis</name>
    <dbReference type="NCBI Taxonomy" id="1274662"/>
    <lineage>
        <taxon>Eukaryota</taxon>
        <taxon>Viridiplantae</taxon>
        <taxon>Chlorophyta</taxon>
        <taxon>core chlorophytes</taxon>
        <taxon>Trebouxiophyceae</taxon>
        <taxon>Trebouxiophyceae incertae sedis</taxon>
        <taxon>Coccomyxaceae</taxon>
        <taxon>Coccomyxa</taxon>
    </lineage>
</organism>
<dbReference type="InterPro" id="IPR001789">
    <property type="entry name" value="Sig_transdc_resp-reg_receiver"/>
</dbReference>
<protein>
    <recommendedName>
        <fullName evidence="2">histidine kinase</fullName>
        <ecNumber evidence="2">2.7.13.3</ecNumber>
    </recommendedName>
</protein>